<feature type="region of interest" description="Disordered" evidence="1">
    <location>
        <begin position="1"/>
        <end position="132"/>
    </location>
</feature>
<feature type="region of interest" description="Disordered" evidence="1">
    <location>
        <begin position="247"/>
        <end position="267"/>
    </location>
</feature>
<dbReference type="AlphaFoldDB" id="A0AA38KZR1"/>
<feature type="region of interest" description="Disordered" evidence="1">
    <location>
        <begin position="183"/>
        <end position="221"/>
    </location>
</feature>
<gene>
    <name evidence="2" type="ORF">GGU10DRAFT_352750</name>
</gene>
<name>A0AA38KZR1_9AGAR</name>
<feature type="compositionally biased region" description="Low complexity" evidence="1">
    <location>
        <begin position="578"/>
        <end position="592"/>
    </location>
</feature>
<accession>A0AA38KZR1</accession>
<feature type="region of interest" description="Disordered" evidence="1">
    <location>
        <begin position="578"/>
        <end position="719"/>
    </location>
</feature>
<feature type="compositionally biased region" description="Low complexity" evidence="1">
    <location>
        <begin position="183"/>
        <end position="200"/>
    </location>
</feature>
<feature type="compositionally biased region" description="Basic residues" evidence="1">
    <location>
        <begin position="438"/>
        <end position="447"/>
    </location>
</feature>
<keyword evidence="3" id="KW-1185">Reference proteome</keyword>
<evidence type="ECO:0000313" key="3">
    <source>
        <dbReference type="Proteomes" id="UP001163798"/>
    </source>
</evidence>
<feature type="region of interest" description="Disordered" evidence="1">
    <location>
        <begin position="388"/>
        <end position="555"/>
    </location>
</feature>
<feature type="compositionally biased region" description="Low complexity" evidence="1">
    <location>
        <begin position="1"/>
        <end position="22"/>
    </location>
</feature>
<dbReference type="EMBL" id="MU793322">
    <property type="protein sequence ID" value="KAJ3786143.1"/>
    <property type="molecule type" value="Genomic_DNA"/>
</dbReference>
<feature type="compositionally biased region" description="Low complexity" evidence="1">
    <location>
        <begin position="412"/>
        <end position="427"/>
    </location>
</feature>
<sequence length="764" mass="82286">MSSAIPSRSDSSRSWWSLSSKGSPREPSSYPSEKSGRTSSSKRNDSTKFTLTSPFASLKVKKHPSLAIQDPPAPSFSHHPEPLYSPESSPKYTNRPPSKSVSSTRSRVDSIEPRTPLDGPRDPTSNRHSLLTLSDVDPFRSAIAAPHSAIDPNRLSAYSGSSVVPEYITKKFDDVPVAASRISYASSSSRSFSPDDASLSPTSSLYIAEKPSKKLSQKKSLGDLGQKTTRLNLDEFPGIIKSNSSVTLTEKNRLSHPELPSAPRPLMRSRGMTDAAATYRVPNFLQADSGSAVSSGNFPQSSPLSFLNPPASPRVIIRQPSIQRMGLPISAPPSHRLPPPPVPIDVTDEEDIDPLRFSNSASSSTTSFRSARAANLVNQHYIPHPKARERVQPVEDTVHKSRTLKKAVSHQSLSKVASSSATSVSTSFPELVPEKGPRKQRSFHHTRIPLPQIPLSLKHQSSGSAVTLFEGSEPKRGSLNGPPTSGRKRLFSGSSMRRPSTSQETFGDDDHRSVFSLEKPTPVSPTSTKLSNTSSFWDEGSVDAAPSSPRASTLDYTPQQIMSPAEMLRLEADVQESMSSSRSRGMSIASASTIASEPDSASPLPSLIGSVRSHGLLNPQPHPIRSNSMGSGGMVVTPRLPRPSTGHSISSPTSSNDRSSPGLVSLPPPPRSRRPQPSSVVPEPPLKALSPPPRPRVVKKTASNEKVNRRPGMTRKSSFLDIDGDMVVKNSSPPSVPLHGGASFLDLARESLDTVRSDTDEEQF</sequence>
<feature type="compositionally biased region" description="Pro residues" evidence="1">
    <location>
        <begin position="682"/>
        <end position="695"/>
    </location>
</feature>
<evidence type="ECO:0000313" key="2">
    <source>
        <dbReference type="EMBL" id="KAJ3786143.1"/>
    </source>
</evidence>
<proteinExistence type="predicted"/>
<organism evidence="2 3">
    <name type="scientific">Lentinula aff. detonsa</name>
    <dbReference type="NCBI Taxonomy" id="2804958"/>
    <lineage>
        <taxon>Eukaryota</taxon>
        <taxon>Fungi</taxon>
        <taxon>Dikarya</taxon>
        <taxon>Basidiomycota</taxon>
        <taxon>Agaricomycotina</taxon>
        <taxon>Agaricomycetes</taxon>
        <taxon>Agaricomycetidae</taxon>
        <taxon>Agaricales</taxon>
        <taxon>Marasmiineae</taxon>
        <taxon>Omphalotaceae</taxon>
        <taxon>Lentinula</taxon>
    </lineage>
</organism>
<feature type="compositionally biased region" description="Low complexity" evidence="1">
    <location>
        <begin position="643"/>
        <end position="665"/>
    </location>
</feature>
<dbReference type="Proteomes" id="UP001163798">
    <property type="component" value="Unassembled WGS sequence"/>
</dbReference>
<feature type="compositionally biased region" description="Polar residues" evidence="1">
    <location>
        <begin position="492"/>
        <end position="505"/>
    </location>
</feature>
<comment type="caution">
    <text evidence="2">The sequence shown here is derived from an EMBL/GenBank/DDBJ whole genome shotgun (WGS) entry which is preliminary data.</text>
</comment>
<protein>
    <submittedName>
        <fullName evidence="2">Uncharacterized protein</fullName>
    </submittedName>
</protein>
<feature type="compositionally biased region" description="Polar residues" evidence="1">
    <location>
        <begin position="86"/>
        <end position="105"/>
    </location>
</feature>
<feature type="compositionally biased region" description="Polar residues" evidence="1">
    <location>
        <begin position="524"/>
        <end position="536"/>
    </location>
</feature>
<feature type="compositionally biased region" description="Basic and acidic residues" evidence="1">
    <location>
        <begin position="388"/>
        <end position="399"/>
    </location>
</feature>
<evidence type="ECO:0000256" key="1">
    <source>
        <dbReference type="SAM" id="MobiDB-lite"/>
    </source>
</evidence>
<reference evidence="2" key="1">
    <citation type="submission" date="2022-08" db="EMBL/GenBank/DDBJ databases">
        <authorList>
            <consortium name="DOE Joint Genome Institute"/>
            <person name="Min B."/>
            <person name="Riley R."/>
            <person name="Sierra-Patev S."/>
            <person name="Naranjo-Ortiz M."/>
            <person name="Looney B."/>
            <person name="Konkel Z."/>
            <person name="Slot J.C."/>
            <person name="Sakamoto Y."/>
            <person name="Steenwyk J.L."/>
            <person name="Rokas A."/>
            <person name="Carro J."/>
            <person name="Camarero S."/>
            <person name="Ferreira P."/>
            <person name="Molpeceres G."/>
            <person name="Ruiz-Duenas F.J."/>
            <person name="Serrano A."/>
            <person name="Henrissat B."/>
            <person name="Drula E."/>
            <person name="Hughes K.W."/>
            <person name="Mata J.L."/>
            <person name="Ishikawa N.K."/>
            <person name="Vargas-Isla R."/>
            <person name="Ushijima S."/>
            <person name="Smith C.A."/>
            <person name="Ahrendt S."/>
            <person name="Andreopoulos W."/>
            <person name="He G."/>
            <person name="Labutti K."/>
            <person name="Lipzen A."/>
            <person name="Ng V."/>
            <person name="Sandor L."/>
            <person name="Barry K."/>
            <person name="Martinez A.T."/>
            <person name="Xiao Y."/>
            <person name="Gibbons J.G."/>
            <person name="Terashima K."/>
            <person name="Hibbett D.S."/>
            <person name="Grigoriev I.V."/>
        </authorList>
    </citation>
    <scope>NUCLEOTIDE SEQUENCE</scope>
    <source>
        <strain evidence="2">TFB10291</strain>
    </source>
</reference>
<feature type="compositionally biased region" description="Polar residues" evidence="1">
    <location>
        <begin position="29"/>
        <end position="55"/>
    </location>
</feature>